<keyword evidence="2" id="KW-1185">Reference proteome</keyword>
<name>A0A3M9YKS9_9PEZI</name>
<sequence length="159" mass="17619">MVVRAILADVLTDIYDSLIIDFCTSLAWTGFGLESLRRTLLETEVDTSPLFEFSFGQVMPLLLLLVFALTALEVGSIIEPIHKEAPMPDALAARGFGLKGHTRNTCDPNGQQQEKISVFASPKDRVRVNTALEDSAIIFLIERWAKIRSNFPSCYSPST</sequence>
<dbReference type="EMBL" id="RBVV01000001">
    <property type="protein sequence ID" value="RNJ61203.1"/>
    <property type="molecule type" value="Genomic_DNA"/>
</dbReference>
<dbReference type="Proteomes" id="UP000267145">
    <property type="component" value="Unassembled WGS sequence"/>
</dbReference>
<evidence type="ECO:0000313" key="1">
    <source>
        <dbReference type="EMBL" id="RNJ61203.1"/>
    </source>
</evidence>
<dbReference type="AlphaFoldDB" id="A0A3M9YKS9"/>
<gene>
    <name evidence="1" type="ORF">D7B24_000056</name>
</gene>
<evidence type="ECO:0000313" key="2">
    <source>
        <dbReference type="Proteomes" id="UP000267145"/>
    </source>
</evidence>
<proteinExistence type="predicted"/>
<dbReference type="STRING" id="1051616.A0A3M9YKS9"/>
<protein>
    <submittedName>
        <fullName evidence="1">Uncharacterized protein</fullName>
    </submittedName>
</protein>
<dbReference type="GeneID" id="39603745"/>
<dbReference type="RefSeq" id="XP_028499361.1">
    <property type="nucleotide sequence ID" value="XM_028634321.1"/>
</dbReference>
<organism evidence="1 2">
    <name type="scientific">Verticillium nonalfalfae</name>
    <dbReference type="NCBI Taxonomy" id="1051616"/>
    <lineage>
        <taxon>Eukaryota</taxon>
        <taxon>Fungi</taxon>
        <taxon>Dikarya</taxon>
        <taxon>Ascomycota</taxon>
        <taxon>Pezizomycotina</taxon>
        <taxon>Sordariomycetes</taxon>
        <taxon>Hypocreomycetidae</taxon>
        <taxon>Glomerellales</taxon>
        <taxon>Plectosphaerellaceae</taxon>
        <taxon>Verticillium</taxon>
    </lineage>
</organism>
<reference evidence="1 2" key="1">
    <citation type="submission" date="2018-10" db="EMBL/GenBank/DDBJ databases">
        <title>Genome sequence of Verticillium nonalfalfae VnAa140.</title>
        <authorList>
            <person name="Stajich J.E."/>
            <person name="Kasson M.T."/>
        </authorList>
    </citation>
    <scope>NUCLEOTIDE SEQUENCE [LARGE SCALE GENOMIC DNA]</scope>
    <source>
        <strain evidence="1 2">VnAa140</strain>
    </source>
</reference>
<comment type="caution">
    <text evidence="1">The sequence shown here is derived from an EMBL/GenBank/DDBJ whole genome shotgun (WGS) entry which is preliminary data.</text>
</comment>
<accession>A0A3M9YKS9</accession>